<evidence type="ECO:0000256" key="4">
    <source>
        <dbReference type="ARBA" id="ARBA00022729"/>
    </source>
</evidence>
<name>A0A1D1UXT2_RAMVA</name>
<dbReference type="GO" id="GO:0004601">
    <property type="term" value="F:peroxidase activity"/>
    <property type="evidence" value="ECO:0007669"/>
    <property type="project" value="UniProtKB-KW"/>
</dbReference>
<dbReference type="PANTHER" id="PTHR11475">
    <property type="entry name" value="OXIDASE/PEROXIDASE"/>
    <property type="match status" value="1"/>
</dbReference>
<dbReference type="Gene3D" id="1.10.640.10">
    <property type="entry name" value="Haem peroxidase domain superfamily, animal type"/>
    <property type="match status" value="1"/>
</dbReference>
<feature type="binding site" description="axial binding residue" evidence="6">
    <location>
        <position position="689"/>
    </location>
    <ligand>
        <name>heme b</name>
        <dbReference type="ChEBI" id="CHEBI:60344"/>
    </ligand>
    <ligandPart>
        <name>Fe</name>
        <dbReference type="ChEBI" id="CHEBI:18248"/>
    </ligandPart>
</feature>
<dbReference type="GO" id="GO:0020037">
    <property type="term" value="F:heme binding"/>
    <property type="evidence" value="ECO:0007669"/>
    <property type="project" value="InterPro"/>
</dbReference>
<evidence type="ECO:0000313" key="8">
    <source>
        <dbReference type="Proteomes" id="UP000186922"/>
    </source>
</evidence>
<evidence type="ECO:0000256" key="6">
    <source>
        <dbReference type="PIRSR" id="PIRSR619791-2"/>
    </source>
</evidence>
<evidence type="ECO:0000256" key="2">
    <source>
        <dbReference type="ARBA" id="ARBA00022525"/>
    </source>
</evidence>
<dbReference type="GO" id="GO:0006979">
    <property type="term" value="P:response to oxidative stress"/>
    <property type="evidence" value="ECO:0007669"/>
    <property type="project" value="InterPro"/>
</dbReference>
<dbReference type="PRINTS" id="PR00457">
    <property type="entry name" value="ANPEROXIDASE"/>
</dbReference>
<keyword evidence="8" id="KW-1185">Reference proteome</keyword>
<dbReference type="STRING" id="947166.A0A1D1UXT2"/>
<dbReference type="InterPro" id="IPR010255">
    <property type="entry name" value="Haem_peroxidase_sf"/>
</dbReference>
<keyword evidence="6" id="KW-0408">Iron</keyword>
<evidence type="ECO:0000256" key="3">
    <source>
        <dbReference type="ARBA" id="ARBA00022559"/>
    </source>
</evidence>
<dbReference type="InterPro" id="IPR019791">
    <property type="entry name" value="Haem_peroxidase_animal"/>
</dbReference>
<keyword evidence="5" id="KW-0325">Glycoprotein</keyword>
<dbReference type="Pfam" id="PF03098">
    <property type="entry name" value="An_peroxidase"/>
    <property type="match status" value="1"/>
</dbReference>
<keyword evidence="3" id="KW-0560">Oxidoreductase</keyword>
<keyword evidence="6" id="KW-0349">Heme</keyword>
<dbReference type="Proteomes" id="UP000186922">
    <property type="component" value="Unassembled WGS sequence"/>
</dbReference>
<comment type="caution">
    <text evidence="7">The sequence shown here is derived from an EMBL/GenBank/DDBJ whole genome shotgun (WGS) entry which is preliminary data.</text>
</comment>
<dbReference type="GO" id="GO:0005576">
    <property type="term" value="C:extracellular region"/>
    <property type="evidence" value="ECO:0007669"/>
    <property type="project" value="UniProtKB-SubCell"/>
</dbReference>
<keyword evidence="3" id="KW-0575">Peroxidase</keyword>
<protein>
    <submittedName>
        <fullName evidence="7">Uncharacterized protein</fullName>
    </submittedName>
</protein>
<dbReference type="CDD" id="cd09823">
    <property type="entry name" value="peroxinectin_like"/>
    <property type="match status" value="1"/>
</dbReference>
<evidence type="ECO:0000313" key="7">
    <source>
        <dbReference type="EMBL" id="GAU92502.1"/>
    </source>
</evidence>
<dbReference type="FunFam" id="1.10.640.10:FF:000003">
    <property type="entry name" value="chorion peroxidase"/>
    <property type="match status" value="1"/>
</dbReference>
<dbReference type="OrthoDB" id="823504at2759"/>
<dbReference type="AlphaFoldDB" id="A0A1D1UXT2"/>
<organism evidence="7 8">
    <name type="scientific">Ramazzottius varieornatus</name>
    <name type="common">Water bear</name>
    <name type="synonym">Tardigrade</name>
    <dbReference type="NCBI Taxonomy" id="947166"/>
    <lineage>
        <taxon>Eukaryota</taxon>
        <taxon>Metazoa</taxon>
        <taxon>Ecdysozoa</taxon>
        <taxon>Tardigrada</taxon>
        <taxon>Eutardigrada</taxon>
        <taxon>Parachela</taxon>
        <taxon>Hypsibioidea</taxon>
        <taxon>Ramazzottiidae</taxon>
        <taxon>Ramazzottius</taxon>
    </lineage>
</organism>
<accession>A0A1D1UXT2</accession>
<keyword evidence="6" id="KW-0479">Metal-binding</keyword>
<gene>
    <name evidence="7" type="primary">RvY_04578-1</name>
    <name evidence="7" type="synonym">RvY_04578.1</name>
    <name evidence="7" type="ORF">RvY_04578</name>
</gene>
<sequence length="1063" mass="118005">MPPLSMTLLSSTLSCRPACCGDHRWLTIVITLLGWCATSVILCPMDMHSKADAELLRPKLLDGDVNISIEKPTKNYSVSWDTIRYMCGVESLSSNDFSADLLTTETEANGINFNVSHGIPDFSTKRNKRATPPSQIDAKVIDDFTTKLLPDIQRQLQEENDRTAEQIKRAEKAAAELPSARVFTLGQALQSTNLTIATAEGGPANGPNSASVQKALFAFSRPTPVSVDLGEKAQVFEKVTSTLKEEFNLNKDEVVGLTGVNIEGTQLENFISTPPPNLDITVEVAGRTINIQASPNTNEPSYSFSPQFVRMVRDVGQNSKTPASDAADSPINHYGVPVPLTRKKRQAAAGCTDRPFRDPSGRCNNLNNPTWGQSFQPYVRFLPPDYNDGVSVPRIRSVRTKTMLPSARQVTVSMHTQMSRPHDHVTHILMQWGQFLDHDMTHTPITAIEVAQNGRTQLMTPKCCDLPQGTVAHSSCFAIPIPRNDPFYPRFGQECLEFVRSSPATNVLGPREQLNQLTSFIDASQVYGSTQTTATSLRSFQMGLMQVQVPRGTSESVLPSDTATEECFRKTADRTCFRAGDVRVNVHTGLAAMHTLWLREHNRVARALWSMNQASGWDDERVYQETRRILGAMFQHITFNEYLPVVLGRDIMNQFGLNLLTTGYYTGYSDQVNPSIANEFATAAYRFGHSLVNGEFRLDNQNGQAVMANNLVNSFFQPLILYDQGRCDQYLRGMTSQNAQTFDRFVTEELSNHLFQPPGQAFGNDLISRNIQRGRDHGIPGYNSWRRFCGFPVAASFDELKTVMPDDALQRLAALYESPDDVDLFTAGLSEFAVSGGLVGPTFACIIARQFHNLRRGDRYWYENNLSTGALTPPQLAEIRKSSLARVLCDNTDSFAMQRRVMVEPIPFMNINPKLPCNQIPSIDLSIWRAGGGIPNIQQDFAGPPSQSIAQPPFQFAQANSQNNLQQFVQQGVPQPNFAPQVQLPMNNNQPQFQMAPQQPQNFFFGNQQPVFNAPQQQPLGSLPVLRSALPRTSSNNLTTFVFGDSISGGSLVKRSIIEEHNN</sequence>
<dbReference type="PANTHER" id="PTHR11475:SF4">
    <property type="entry name" value="CHORION PEROXIDASE"/>
    <property type="match status" value="1"/>
</dbReference>
<dbReference type="SUPFAM" id="SSF48113">
    <property type="entry name" value="Heme-dependent peroxidases"/>
    <property type="match status" value="1"/>
</dbReference>
<keyword evidence="4" id="KW-0732">Signal</keyword>
<evidence type="ECO:0000256" key="1">
    <source>
        <dbReference type="ARBA" id="ARBA00004613"/>
    </source>
</evidence>
<evidence type="ECO:0000256" key="5">
    <source>
        <dbReference type="ARBA" id="ARBA00023180"/>
    </source>
</evidence>
<dbReference type="EMBL" id="BDGG01000002">
    <property type="protein sequence ID" value="GAU92502.1"/>
    <property type="molecule type" value="Genomic_DNA"/>
</dbReference>
<dbReference type="InterPro" id="IPR037120">
    <property type="entry name" value="Haem_peroxidase_sf_animal"/>
</dbReference>
<dbReference type="PROSITE" id="PS50292">
    <property type="entry name" value="PEROXIDASE_3"/>
    <property type="match status" value="1"/>
</dbReference>
<keyword evidence="2" id="KW-0964">Secreted</keyword>
<comment type="subcellular location">
    <subcellularLocation>
        <location evidence="1">Secreted</location>
    </subcellularLocation>
</comment>
<proteinExistence type="predicted"/>
<dbReference type="GO" id="GO:0046872">
    <property type="term" value="F:metal ion binding"/>
    <property type="evidence" value="ECO:0007669"/>
    <property type="project" value="UniProtKB-KW"/>
</dbReference>
<reference evidence="7 8" key="1">
    <citation type="journal article" date="2016" name="Nat. Commun.">
        <title>Extremotolerant tardigrade genome and improved radiotolerance of human cultured cells by tardigrade-unique protein.</title>
        <authorList>
            <person name="Hashimoto T."/>
            <person name="Horikawa D.D."/>
            <person name="Saito Y."/>
            <person name="Kuwahara H."/>
            <person name="Kozuka-Hata H."/>
            <person name="Shin-I T."/>
            <person name="Minakuchi Y."/>
            <person name="Ohishi K."/>
            <person name="Motoyama A."/>
            <person name="Aizu T."/>
            <person name="Enomoto A."/>
            <person name="Kondo K."/>
            <person name="Tanaka S."/>
            <person name="Hara Y."/>
            <person name="Koshikawa S."/>
            <person name="Sagara H."/>
            <person name="Miura T."/>
            <person name="Yokobori S."/>
            <person name="Miyagawa K."/>
            <person name="Suzuki Y."/>
            <person name="Kubo T."/>
            <person name="Oyama M."/>
            <person name="Kohara Y."/>
            <person name="Fujiyama A."/>
            <person name="Arakawa K."/>
            <person name="Katayama T."/>
            <person name="Toyoda A."/>
            <person name="Kunieda T."/>
        </authorList>
    </citation>
    <scope>NUCLEOTIDE SEQUENCE [LARGE SCALE GENOMIC DNA]</scope>
    <source>
        <strain evidence="7 8">YOKOZUNA-1</strain>
    </source>
</reference>